<evidence type="ECO:0000259" key="2">
    <source>
        <dbReference type="Pfam" id="PF17034"/>
    </source>
</evidence>
<feature type="compositionally biased region" description="Polar residues" evidence="1">
    <location>
        <begin position="73"/>
        <end position="84"/>
    </location>
</feature>
<comment type="caution">
    <text evidence="3">The sequence shown here is derived from an EMBL/GenBank/DDBJ whole genome shotgun (WGS) entry which is preliminary data.</text>
</comment>
<dbReference type="AlphaFoldDB" id="A0A448XGG8"/>
<organism evidence="3 4">
    <name type="scientific">Protopolystoma xenopodis</name>
    <dbReference type="NCBI Taxonomy" id="117903"/>
    <lineage>
        <taxon>Eukaryota</taxon>
        <taxon>Metazoa</taxon>
        <taxon>Spiralia</taxon>
        <taxon>Lophotrochozoa</taxon>
        <taxon>Platyhelminthes</taxon>
        <taxon>Monogenea</taxon>
        <taxon>Polyopisthocotylea</taxon>
        <taxon>Polystomatidea</taxon>
        <taxon>Polystomatidae</taxon>
        <taxon>Protopolystoma</taxon>
    </lineage>
</organism>
<accession>A0A448XGG8</accession>
<feature type="domain" description="GATOR2 complex protein MIO zinc-ribbon like" evidence="2">
    <location>
        <begin position="130"/>
        <end position="164"/>
    </location>
</feature>
<evidence type="ECO:0000256" key="1">
    <source>
        <dbReference type="SAM" id="MobiDB-lite"/>
    </source>
</evidence>
<evidence type="ECO:0000313" key="3">
    <source>
        <dbReference type="EMBL" id="VEL36233.1"/>
    </source>
</evidence>
<dbReference type="InterPro" id="IPR031488">
    <property type="entry name" value="Zn_ribbon_mio"/>
</dbReference>
<evidence type="ECO:0000313" key="4">
    <source>
        <dbReference type="Proteomes" id="UP000784294"/>
    </source>
</evidence>
<keyword evidence="4" id="KW-1185">Reference proteome</keyword>
<feature type="region of interest" description="Disordered" evidence="1">
    <location>
        <begin position="1"/>
        <end position="42"/>
    </location>
</feature>
<dbReference type="Pfam" id="PF17034">
    <property type="entry name" value="zinc_ribbon_16"/>
    <property type="match status" value="1"/>
</dbReference>
<sequence>MTRLVDDAGEASGNVPTPLFFAGTVEPSRGHKTRSSRNNPICGSASSPIYQRVFVACGFCGWRLNQPAGSRRPGSSHQQQHNQMGGSSNLSSGVSSFGLGGSGISTSGGSNIGNNNTCNGGLASAMAALQMHGGGGKQTICHHCRKPLPRCSVCLMRLGSTAVMMDTNFAEPSPGLVV</sequence>
<dbReference type="OrthoDB" id="341486at2759"/>
<proteinExistence type="predicted"/>
<dbReference type="Proteomes" id="UP000784294">
    <property type="component" value="Unassembled WGS sequence"/>
</dbReference>
<name>A0A448XGG8_9PLAT</name>
<reference evidence="3" key="1">
    <citation type="submission" date="2018-11" db="EMBL/GenBank/DDBJ databases">
        <authorList>
            <consortium name="Pathogen Informatics"/>
        </authorList>
    </citation>
    <scope>NUCLEOTIDE SEQUENCE</scope>
</reference>
<feature type="region of interest" description="Disordered" evidence="1">
    <location>
        <begin position="68"/>
        <end position="91"/>
    </location>
</feature>
<gene>
    <name evidence="3" type="ORF">PXEA_LOCUS29673</name>
</gene>
<protein>
    <recommendedName>
        <fullName evidence="2">GATOR2 complex protein MIO zinc-ribbon like domain-containing protein</fullName>
    </recommendedName>
</protein>
<dbReference type="EMBL" id="CAAALY010251728">
    <property type="protein sequence ID" value="VEL36233.1"/>
    <property type="molecule type" value="Genomic_DNA"/>
</dbReference>